<comment type="caution">
    <text evidence="3">The sequence shown here is derived from an EMBL/GenBank/DDBJ whole genome shotgun (WGS) entry which is preliminary data.</text>
</comment>
<keyword evidence="2" id="KW-1133">Transmembrane helix</keyword>
<dbReference type="AlphaFoldDB" id="A0A8S1BFK3"/>
<keyword evidence="4" id="KW-1185">Reference proteome</keyword>
<evidence type="ECO:0000256" key="2">
    <source>
        <dbReference type="SAM" id="Phobius"/>
    </source>
</evidence>
<keyword evidence="2" id="KW-0472">Membrane</keyword>
<dbReference type="EMBL" id="CADEBC010000858">
    <property type="protein sequence ID" value="CAB3261440.1"/>
    <property type="molecule type" value="Genomic_DNA"/>
</dbReference>
<evidence type="ECO:0000313" key="3">
    <source>
        <dbReference type="EMBL" id="CAB3261440.1"/>
    </source>
</evidence>
<evidence type="ECO:0000313" key="4">
    <source>
        <dbReference type="Proteomes" id="UP000494106"/>
    </source>
</evidence>
<feature type="transmembrane region" description="Helical" evidence="2">
    <location>
        <begin position="12"/>
        <end position="33"/>
    </location>
</feature>
<feature type="region of interest" description="Disordered" evidence="1">
    <location>
        <begin position="45"/>
        <end position="74"/>
    </location>
</feature>
<evidence type="ECO:0000256" key="1">
    <source>
        <dbReference type="SAM" id="MobiDB-lite"/>
    </source>
</evidence>
<protein>
    <submittedName>
        <fullName evidence="3">Uncharacterized protein</fullName>
    </submittedName>
</protein>
<organism evidence="3 4">
    <name type="scientific">Arctia plantaginis</name>
    <name type="common">Wood tiger moth</name>
    <name type="synonym">Phalaena plantaginis</name>
    <dbReference type="NCBI Taxonomy" id="874455"/>
    <lineage>
        <taxon>Eukaryota</taxon>
        <taxon>Metazoa</taxon>
        <taxon>Ecdysozoa</taxon>
        <taxon>Arthropoda</taxon>
        <taxon>Hexapoda</taxon>
        <taxon>Insecta</taxon>
        <taxon>Pterygota</taxon>
        <taxon>Neoptera</taxon>
        <taxon>Endopterygota</taxon>
        <taxon>Lepidoptera</taxon>
        <taxon>Glossata</taxon>
        <taxon>Ditrysia</taxon>
        <taxon>Noctuoidea</taxon>
        <taxon>Erebidae</taxon>
        <taxon>Arctiinae</taxon>
        <taxon>Arctia</taxon>
    </lineage>
</organism>
<gene>
    <name evidence="3" type="ORF">APLA_LOCUS17881</name>
</gene>
<feature type="compositionally biased region" description="Polar residues" evidence="1">
    <location>
        <begin position="59"/>
        <end position="69"/>
    </location>
</feature>
<accession>A0A8S1BFK3</accession>
<name>A0A8S1BFK3_ARCPL</name>
<dbReference type="Proteomes" id="UP000494106">
    <property type="component" value="Unassembled WGS sequence"/>
</dbReference>
<sequence length="136" mass="15080">MGDIQAGQNLYVFLISGITIFFCVALHVVYKIVFSSKKKEALKHEVEPDTGAPIEETNSDAPITENRTLGKSKKRALWKGKSEFTHPWLLKNLKGHPGTVLLVDFSANGKFMAATCDGTVLNITLRIDGDTYVKRQ</sequence>
<proteinExistence type="predicted"/>
<dbReference type="OrthoDB" id="7171911at2759"/>
<keyword evidence="2" id="KW-0812">Transmembrane</keyword>
<reference evidence="3 4" key="1">
    <citation type="submission" date="2020-04" db="EMBL/GenBank/DDBJ databases">
        <authorList>
            <person name="Wallbank WR R."/>
            <person name="Pardo Diaz C."/>
            <person name="Kozak K."/>
            <person name="Martin S."/>
            <person name="Jiggins C."/>
            <person name="Moest M."/>
            <person name="Warren A I."/>
            <person name="Byers J.R.P. K."/>
            <person name="Montejo-Kovacevich G."/>
            <person name="Yen C E."/>
        </authorList>
    </citation>
    <scope>NUCLEOTIDE SEQUENCE [LARGE SCALE GENOMIC DNA]</scope>
</reference>